<feature type="signal peptide" evidence="1">
    <location>
        <begin position="1"/>
        <end position="18"/>
    </location>
</feature>
<evidence type="ECO:0000313" key="3">
    <source>
        <dbReference type="Proteomes" id="UP000271320"/>
    </source>
</evidence>
<dbReference type="EMBL" id="RFEW01000008">
    <property type="protein sequence ID" value="RSO59025.1"/>
    <property type="molecule type" value="Genomic_DNA"/>
</dbReference>
<keyword evidence="1" id="KW-0732">Signal</keyword>
<dbReference type="RefSeq" id="WP_017386358.1">
    <property type="nucleotide sequence ID" value="NZ_BBTQ01000007.1"/>
</dbReference>
<sequence length="124" mass="14776">MKLFAFLICIIVSSGCFASTQEDFELKYYKLMERYIQTQSDRNQIISTEAKTEQEDLVRSNKLKALDCKGWKENIELFDFILSRFKEYESASEEVRTMGYTKENLQEDSEWLREQLDKPENKCK</sequence>
<name>A0A0Q1PFB3_ACIPI</name>
<dbReference type="PROSITE" id="PS51257">
    <property type="entry name" value="PROKAR_LIPOPROTEIN"/>
    <property type="match status" value="1"/>
</dbReference>
<gene>
    <name evidence="2" type="ORF">EA752_11865</name>
</gene>
<proteinExistence type="predicted"/>
<comment type="caution">
    <text evidence="2">The sequence shown here is derived from an EMBL/GenBank/DDBJ whole genome shotgun (WGS) entry which is preliminary data.</text>
</comment>
<organism evidence="2 3">
    <name type="scientific">Acinetobacter pittii</name>
    <name type="common">Acinetobacter genomosp. 3</name>
    <dbReference type="NCBI Taxonomy" id="48296"/>
    <lineage>
        <taxon>Bacteria</taxon>
        <taxon>Pseudomonadati</taxon>
        <taxon>Pseudomonadota</taxon>
        <taxon>Gammaproteobacteria</taxon>
        <taxon>Moraxellales</taxon>
        <taxon>Moraxellaceae</taxon>
        <taxon>Acinetobacter</taxon>
        <taxon>Acinetobacter calcoaceticus/baumannii complex</taxon>
    </lineage>
</organism>
<feature type="chain" id="PRO_5015044049" description="Lipoprotein" evidence="1">
    <location>
        <begin position="19"/>
        <end position="124"/>
    </location>
</feature>
<evidence type="ECO:0000256" key="1">
    <source>
        <dbReference type="SAM" id="SignalP"/>
    </source>
</evidence>
<accession>A0A0Q1PFB3</accession>
<dbReference type="Proteomes" id="UP000271320">
    <property type="component" value="Unassembled WGS sequence"/>
</dbReference>
<reference evidence="2 3" key="1">
    <citation type="submission" date="2018-10" db="EMBL/GenBank/DDBJ databases">
        <title>GWAS and RNA-Seq identify cryptic mechanisms of antimicrobial resistance in Acinetobacter baumannii.</title>
        <authorList>
            <person name="Sahl J.W."/>
        </authorList>
    </citation>
    <scope>NUCLEOTIDE SEQUENCE [LARGE SCALE GENOMIC DNA]</scope>
    <source>
        <strain evidence="2 3">TG41884</strain>
    </source>
</reference>
<evidence type="ECO:0008006" key="4">
    <source>
        <dbReference type="Google" id="ProtNLM"/>
    </source>
</evidence>
<evidence type="ECO:0000313" key="2">
    <source>
        <dbReference type="EMBL" id="RSO59025.1"/>
    </source>
</evidence>
<protein>
    <recommendedName>
        <fullName evidence="4">Lipoprotein</fullName>
    </recommendedName>
</protein>
<dbReference type="AlphaFoldDB" id="A0A0Q1PFB3"/>